<dbReference type="RefSeq" id="WP_249699911.1">
    <property type="nucleotide sequence ID" value="NZ_JAMFLX010000015.1"/>
</dbReference>
<dbReference type="EMBL" id="JAMFLX010000015">
    <property type="protein sequence ID" value="MCL6270652.1"/>
    <property type="molecule type" value="Genomic_DNA"/>
</dbReference>
<keyword evidence="5" id="KW-1185">Reference proteome</keyword>
<dbReference type="PANTHER" id="PTHR43877">
    <property type="entry name" value="AMINOALKYLPHOSPHONATE N-ACETYLTRANSFERASE-RELATED-RELATED"/>
    <property type="match status" value="1"/>
</dbReference>
<proteinExistence type="predicted"/>
<sequence length="155" mass="17283">MKIRIALTEDLNAICSLSGQINSMHFSHAPNVFSIPEETENRAFWAEEVNSDSDVFYVAEVEGKIVGLITAHITRNSELCFIANHPVCRIDTVVVDHSCRGKGVGQMLMGAVEEWAKQQKASEIRLEVMEFNKSAQDFYAAGGYEIQSRIMAKTI</sequence>
<dbReference type="PROSITE" id="PS51186">
    <property type="entry name" value="GNAT"/>
    <property type="match status" value="1"/>
</dbReference>
<accession>A0ABT0PIS8</accession>
<evidence type="ECO:0000256" key="1">
    <source>
        <dbReference type="ARBA" id="ARBA00022679"/>
    </source>
</evidence>
<dbReference type="PANTHER" id="PTHR43877:SF2">
    <property type="entry name" value="AMINOALKYLPHOSPHONATE N-ACETYLTRANSFERASE-RELATED"/>
    <property type="match status" value="1"/>
</dbReference>
<protein>
    <submittedName>
        <fullName evidence="4">GNAT family N-acetyltransferase</fullName>
    </submittedName>
</protein>
<comment type="caution">
    <text evidence="4">The sequence shown here is derived from an EMBL/GenBank/DDBJ whole genome shotgun (WGS) entry which is preliminary data.</text>
</comment>
<dbReference type="InterPro" id="IPR016181">
    <property type="entry name" value="Acyl_CoA_acyltransferase"/>
</dbReference>
<name>A0ABT0PIS8_9GAMM</name>
<evidence type="ECO:0000259" key="3">
    <source>
        <dbReference type="PROSITE" id="PS51186"/>
    </source>
</evidence>
<dbReference type="SUPFAM" id="SSF55729">
    <property type="entry name" value="Acyl-CoA N-acyltransferases (Nat)"/>
    <property type="match status" value="1"/>
</dbReference>
<dbReference type="CDD" id="cd04301">
    <property type="entry name" value="NAT_SF"/>
    <property type="match status" value="1"/>
</dbReference>
<evidence type="ECO:0000256" key="2">
    <source>
        <dbReference type="ARBA" id="ARBA00023315"/>
    </source>
</evidence>
<evidence type="ECO:0000313" key="5">
    <source>
        <dbReference type="Proteomes" id="UP001203338"/>
    </source>
</evidence>
<keyword evidence="1" id="KW-0808">Transferase</keyword>
<evidence type="ECO:0000313" key="4">
    <source>
        <dbReference type="EMBL" id="MCL6270652.1"/>
    </source>
</evidence>
<reference evidence="4 5" key="1">
    <citation type="submission" date="2022-05" db="EMBL/GenBank/DDBJ databases">
        <authorList>
            <person name="Park J.-S."/>
        </authorList>
    </citation>
    <scope>NUCLEOTIDE SEQUENCE [LARGE SCALE GENOMIC DNA]</scope>
    <source>
        <strain evidence="4 5">2012CJ34-2</strain>
    </source>
</reference>
<dbReference type="Pfam" id="PF00583">
    <property type="entry name" value="Acetyltransf_1"/>
    <property type="match status" value="1"/>
</dbReference>
<organism evidence="4 5">
    <name type="scientific">Parendozoicomonas callyspongiae</name>
    <dbReference type="NCBI Taxonomy" id="2942213"/>
    <lineage>
        <taxon>Bacteria</taxon>
        <taxon>Pseudomonadati</taxon>
        <taxon>Pseudomonadota</taxon>
        <taxon>Gammaproteobacteria</taxon>
        <taxon>Oceanospirillales</taxon>
        <taxon>Endozoicomonadaceae</taxon>
        <taxon>Parendozoicomonas</taxon>
    </lineage>
</organism>
<feature type="domain" description="N-acetyltransferase" evidence="3">
    <location>
        <begin position="1"/>
        <end position="155"/>
    </location>
</feature>
<dbReference type="InterPro" id="IPR000182">
    <property type="entry name" value="GNAT_dom"/>
</dbReference>
<dbReference type="Proteomes" id="UP001203338">
    <property type="component" value="Unassembled WGS sequence"/>
</dbReference>
<dbReference type="InterPro" id="IPR050832">
    <property type="entry name" value="Bact_Acetyltransf"/>
</dbReference>
<keyword evidence="2" id="KW-0012">Acyltransferase</keyword>
<dbReference type="Gene3D" id="3.40.630.30">
    <property type="match status" value="1"/>
</dbReference>
<gene>
    <name evidence="4" type="ORF">M3P05_12020</name>
</gene>